<accession>A0ABS2BJN2</accession>
<dbReference type="InterPro" id="IPR022742">
    <property type="entry name" value="Hydrolase_4"/>
</dbReference>
<dbReference type="GO" id="GO:0016787">
    <property type="term" value="F:hydrolase activity"/>
    <property type="evidence" value="ECO:0007669"/>
    <property type="project" value="UniProtKB-KW"/>
</dbReference>
<sequence length="245" mass="25112">MTSCTLWIALMLALGAGGPVLARAPKQKAPAQAEAPKPAFTAVSFTTDDGIKLDGRRYGKGGSWIILSHQSNRDQAAWEDFAAALAKDGYTVLSYDFRGYGASQGKQGPAGNVSDLNAAIAYARTQGAQRFGLVGASMGAMATVPVAVAASPQAVVLLSIAPSYGSLVVRDDDLKALAAPRLFVSAKYDGSHADTERMAATAGVADTLIVSKGGGHGVDIFGSADGAAIQQKVVAFLETNVPPAK</sequence>
<dbReference type="Gene3D" id="3.40.50.1820">
    <property type="entry name" value="alpha/beta hydrolase"/>
    <property type="match status" value="1"/>
</dbReference>
<dbReference type="RefSeq" id="WP_203537688.1">
    <property type="nucleotide sequence ID" value="NZ_JAESND010000003.1"/>
</dbReference>
<proteinExistence type="predicted"/>
<dbReference type="InterPro" id="IPR029058">
    <property type="entry name" value="AB_hydrolase_fold"/>
</dbReference>
<name>A0ABS2BJN2_9NEIS</name>
<protein>
    <submittedName>
        <fullName evidence="3">Alpha/beta fold hydrolase</fullName>
    </submittedName>
</protein>
<feature type="signal peptide" evidence="1">
    <location>
        <begin position="1"/>
        <end position="22"/>
    </location>
</feature>
<keyword evidence="4" id="KW-1185">Reference proteome</keyword>
<evidence type="ECO:0000256" key="1">
    <source>
        <dbReference type="SAM" id="SignalP"/>
    </source>
</evidence>
<feature type="domain" description="Serine aminopeptidase S33" evidence="2">
    <location>
        <begin position="65"/>
        <end position="164"/>
    </location>
</feature>
<dbReference type="PANTHER" id="PTHR12277">
    <property type="entry name" value="ALPHA/BETA HYDROLASE DOMAIN-CONTAINING PROTEIN"/>
    <property type="match status" value="1"/>
</dbReference>
<gene>
    <name evidence="3" type="ORF">JMJ54_08225</name>
</gene>
<evidence type="ECO:0000313" key="3">
    <source>
        <dbReference type="EMBL" id="MBM3115814.1"/>
    </source>
</evidence>
<reference evidence="3 4" key="1">
    <citation type="submission" date="2021-01" db="EMBL/GenBank/DDBJ databases">
        <title>Draft Genome Sequence and Polyhydroxyalkanoate Biosynthetic Potential of Jeongeupia naejangsanensis Type Strain DSM 24253.</title>
        <authorList>
            <person name="Turrini P."/>
            <person name="Artuso I."/>
            <person name="Lugli G.A."/>
            <person name="Frangipani E."/>
            <person name="Ventura M."/>
            <person name="Visca P."/>
        </authorList>
    </citation>
    <scope>NUCLEOTIDE SEQUENCE [LARGE SCALE GENOMIC DNA]</scope>
    <source>
        <strain evidence="3 4">DSM 24253</strain>
    </source>
</reference>
<evidence type="ECO:0000313" key="4">
    <source>
        <dbReference type="Proteomes" id="UP000809431"/>
    </source>
</evidence>
<dbReference type="PANTHER" id="PTHR12277:SF79">
    <property type="entry name" value="XAA-PRO DIPEPTIDYL-PEPTIDASE-RELATED"/>
    <property type="match status" value="1"/>
</dbReference>
<comment type="caution">
    <text evidence="3">The sequence shown here is derived from an EMBL/GenBank/DDBJ whole genome shotgun (WGS) entry which is preliminary data.</text>
</comment>
<evidence type="ECO:0000259" key="2">
    <source>
        <dbReference type="Pfam" id="PF12146"/>
    </source>
</evidence>
<keyword evidence="1" id="KW-0732">Signal</keyword>
<dbReference type="EMBL" id="JAESND010000003">
    <property type="protein sequence ID" value="MBM3115814.1"/>
    <property type="molecule type" value="Genomic_DNA"/>
</dbReference>
<dbReference type="Proteomes" id="UP000809431">
    <property type="component" value="Unassembled WGS sequence"/>
</dbReference>
<keyword evidence="3" id="KW-0378">Hydrolase</keyword>
<organism evidence="3 4">
    <name type="scientific">Jeongeupia naejangsanensis</name>
    <dbReference type="NCBI Taxonomy" id="613195"/>
    <lineage>
        <taxon>Bacteria</taxon>
        <taxon>Pseudomonadati</taxon>
        <taxon>Pseudomonadota</taxon>
        <taxon>Betaproteobacteria</taxon>
        <taxon>Neisseriales</taxon>
        <taxon>Chitinibacteraceae</taxon>
        <taxon>Jeongeupia</taxon>
    </lineage>
</organism>
<dbReference type="Pfam" id="PF12146">
    <property type="entry name" value="Hydrolase_4"/>
    <property type="match status" value="1"/>
</dbReference>
<feature type="chain" id="PRO_5046936138" evidence="1">
    <location>
        <begin position="23"/>
        <end position="245"/>
    </location>
</feature>
<dbReference type="SUPFAM" id="SSF53474">
    <property type="entry name" value="alpha/beta-Hydrolases"/>
    <property type="match status" value="1"/>
</dbReference>